<keyword evidence="1" id="KW-0812">Transmembrane</keyword>
<feature type="non-terminal residue" evidence="2">
    <location>
        <position position="1"/>
    </location>
</feature>
<feature type="transmembrane region" description="Helical" evidence="1">
    <location>
        <begin position="132"/>
        <end position="150"/>
    </location>
</feature>
<name>A0AAD8E8V0_DIPPU</name>
<evidence type="ECO:0000313" key="2">
    <source>
        <dbReference type="EMBL" id="KAJ9581398.1"/>
    </source>
</evidence>
<dbReference type="Proteomes" id="UP001233999">
    <property type="component" value="Unassembled WGS sequence"/>
</dbReference>
<dbReference type="AlphaFoldDB" id="A0AAD8E8V0"/>
<accession>A0AAD8E8V0</accession>
<keyword evidence="1" id="KW-1133">Transmembrane helix</keyword>
<organism evidence="2 3">
    <name type="scientific">Diploptera punctata</name>
    <name type="common">Pacific beetle cockroach</name>
    <dbReference type="NCBI Taxonomy" id="6984"/>
    <lineage>
        <taxon>Eukaryota</taxon>
        <taxon>Metazoa</taxon>
        <taxon>Ecdysozoa</taxon>
        <taxon>Arthropoda</taxon>
        <taxon>Hexapoda</taxon>
        <taxon>Insecta</taxon>
        <taxon>Pterygota</taxon>
        <taxon>Neoptera</taxon>
        <taxon>Polyneoptera</taxon>
        <taxon>Dictyoptera</taxon>
        <taxon>Blattodea</taxon>
        <taxon>Blaberoidea</taxon>
        <taxon>Blaberidae</taxon>
        <taxon>Diplopterinae</taxon>
        <taxon>Diploptera</taxon>
    </lineage>
</organism>
<gene>
    <name evidence="2" type="ORF">L9F63_023425</name>
</gene>
<keyword evidence="3" id="KW-1185">Reference proteome</keyword>
<comment type="caution">
    <text evidence="2">The sequence shown here is derived from an EMBL/GenBank/DDBJ whole genome shotgun (WGS) entry which is preliminary data.</text>
</comment>
<evidence type="ECO:0000313" key="3">
    <source>
        <dbReference type="Proteomes" id="UP001233999"/>
    </source>
</evidence>
<dbReference type="EMBL" id="JASPKZ010007931">
    <property type="protein sequence ID" value="KAJ9581398.1"/>
    <property type="molecule type" value="Genomic_DNA"/>
</dbReference>
<evidence type="ECO:0000256" key="1">
    <source>
        <dbReference type="SAM" id="Phobius"/>
    </source>
</evidence>
<feature type="non-terminal residue" evidence="2">
    <location>
        <position position="163"/>
    </location>
</feature>
<feature type="transmembrane region" description="Helical" evidence="1">
    <location>
        <begin position="36"/>
        <end position="57"/>
    </location>
</feature>
<reference evidence="2" key="2">
    <citation type="submission" date="2023-05" db="EMBL/GenBank/DDBJ databases">
        <authorList>
            <person name="Fouks B."/>
        </authorList>
    </citation>
    <scope>NUCLEOTIDE SEQUENCE</scope>
    <source>
        <strain evidence="2">Stay&amp;Tobe</strain>
        <tissue evidence="2">Testes</tissue>
    </source>
</reference>
<feature type="transmembrane region" description="Helical" evidence="1">
    <location>
        <begin position="96"/>
        <end position="112"/>
    </location>
</feature>
<sequence length="163" mass="18207">CLLFSLSSSCFILLSDMCHSSSKLSSFIIIMNKFVLGHVACTVNLAKMVLIFPPMFWSSFVPMSNDFSILVGIFLSCQLLGWNLVNFISIQSGLSSLHYLIFSVLVLMLQPAKLSRAGDIEVSFFRCSNMNILIKISVLMFTLIQAAWVLCLGEDNLMYHGVF</sequence>
<keyword evidence="1" id="KW-0472">Membrane</keyword>
<proteinExistence type="predicted"/>
<protein>
    <submittedName>
        <fullName evidence="2">Uncharacterized protein</fullName>
    </submittedName>
</protein>
<reference evidence="2" key="1">
    <citation type="journal article" date="2023" name="IScience">
        <title>Live-bearing cockroach genome reveals convergent evolutionary mechanisms linked to viviparity in insects and beyond.</title>
        <authorList>
            <person name="Fouks B."/>
            <person name="Harrison M.C."/>
            <person name="Mikhailova A.A."/>
            <person name="Marchal E."/>
            <person name="English S."/>
            <person name="Carruthers M."/>
            <person name="Jennings E.C."/>
            <person name="Chiamaka E.L."/>
            <person name="Frigard R.A."/>
            <person name="Pippel M."/>
            <person name="Attardo G.M."/>
            <person name="Benoit J.B."/>
            <person name="Bornberg-Bauer E."/>
            <person name="Tobe S.S."/>
        </authorList>
    </citation>
    <scope>NUCLEOTIDE SEQUENCE</scope>
    <source>
        <strain evidence="2">Stay&amp;Tobe</strain>
    </source>
</reference>